<dbReference type="AlphaFoldDB" id="A0A9P9WQF5"/>
<dbReference type="Pfam" id="PF12796">
    <property type="entry name" value="Ank_2"/>
    <property type="match status" value="3"/>
</dbReference>
<name>A0A9P9WQF5_9PEZI</name>
<keyword evidence="6" id="KW-1185">Reference proteome</keyword>
<feature type="region of interest" description="Disordered" evidence="4">
    <location>
        <begin position="708"/>
        <end position="769"/>
    </location>
</feature>
<evidence type="ECO:0000256" key="3">
    <source>
        <dbReference type="PROSITE-ProRule" id="PRU00023"/>
    </source>
</evidence>
<dbReference type="Proteomes" id="UP000829685">
    <property type="component" value="Unassembled WGS sequence"/>
</dbReference>
<organism evidence="5 6">
    <name type="scientific">Neoarthrinium moseri</name>
    <dbReference type="NCBI Taxonomy" id="1658444"/>
    <lineage>
        <taxon>Eukaryota</taxon>
        <taxon>Fungi</taxon>
        <taxon>Dikarya</taxon>
        <taxon>Ascomycota</taxon>
        <taxon>Pezizomycotina</taxon>
        <taxon>Sordariomycetes</taxon>
        <taxon>Xylariomycetidae</taxon>
        <taxon>Amphisphaeriales</taxon>
        <taxon>Apiosporaceae</taxon>
        <taxon>Neoarthrinium</taxon>
    </lineage>
</organism>
<evidence type="ECO:0000313" key="6">
    <source>
        <dbReference type="Proteomes" id="UP000829685"/>
    </source>
</evidence>
<feature type="compositionally biased region" description="Low complexity" evidence="4">
    <location>
        <begin position="176"/>
        <end position="193"/>
    </location>
</feature>
<protein>
    <recommendedName>
        <fullName evidence="7">Ankyrin</fullName>
    </recommendedName>
</protein>
<feature type="repeat" description="ANK" evidence="3">
    <location>
        <begin position="460"/>
        <end position="492"/>
    </location>
</feature>
<evidence type="ECO:0000256" key="1">
    <source>
        <dbReference type="ARBA" id="ARBA00022737"/>
    </source>
</evidence>
<sequence>MDPSASIGLAASCADLVGAAGSSSVKLNHFLRIYREPPEELRLLQARAASVKQTLDRLLALLDRDQPAFQHPHDVEALELHLNAISFLVKNIQDRSAKLEQARSTRFPNWSSVVHLWGNEDIREAEARLGRQLAALTVYLDVSRPDDEAQQLVQIKDANQRACLLAAWDDTATYLPIPESPSENASSPSTSLPPNYQATSNSSVGLTAQNSIPSSEQASRRPQSSISAVSSSTSSPIATSMGQTSLAPPPKDHHWSQTLRNQGIFMPSARRLKSMAMLQKPPSPYPIRDMVGQGDDLHLAEFKSRVSEYAQGISPVWELTAVPKKKKKEMKQRYRNRFTRSPSDDLSPDKLQSQFKIIEKGLWDAILHKENKGVHDIMNHRFSDNLVVEKRDRITALHLAASLGVCNIVQTLVTYGANPNYADRYGATPLHYAADFGCASCIDILVSAGAKVDLEAPKTAVKTPLFYAAKRGNLDAANTLLNLGAHIYTLAAGPRDTILYAAIESGNLQLCKMLLHNGANPQESFDVLWLATSTSKEILAHLVSVGADPNLRDADQQTILHKYLLKSDPEMVAFLLKLGAKPGMAAEDLGRMTLHLALDKGGSPDAPALLKALLEGGDDPNQGDTWGQTPLHCAVLWGRADAAELLCKHGADIYMRDKKNSSPWSETNLPGYEKRTGTNSFSDFPGTKAVIDRWHQGQSTKAPLIPEADSRQKSIRRTELHSESKPVSELDSQKVKPALAELSGAPRPAQELDAEPMIRRKPVVAELPS</sequence>
<dbReference type="InterPro" id="IPR036770">
    <property type="entry name" value="Ankyrin_rpt-contain_sf"/>
</dbReference>
<dbReference type="PROSITE" id="PS50088">
    <property type="entry name" value="ANK_REPEAT"/>
    <property type="match status" value="5"/>
</dbReference>
<feature type="repeat" description="ANK" evidence="3">
    <location>
        <begin position="392"/>
        <end position="424"/>
    </location>
</feature>
<evidence type="ECO:0000256" key="4">
    <source>
        <dbReference type="SAM" id="MobiDB-lite"/>
    </source>
</evidence>
<evidence type="ECO:0008006" key="7">
    <source>
        <dbReference type="Google" id="ProtNLM"/>
    </source>
</evidence>
<feature type="repeat" description="ANK" evidence="3">
    <location>
        <begin position="626"/>
        <end position="658"/>
    </location>
</feature>
<accession>A0A9P9WQF5</accession>
<dbReference type="InterPro" id="IPR002110">
    <property type="entry name" value="Ankyrin_rpt"/>
</dbReference>
<feature type="compositionally biased region" description="Basic and acidic residues" evidence="4">
    <location>
        <begin position="708"/>
        <end position="734"/>
    </location>
</feature>
<feature type="region of interest" description="Disordered" evidence="4">
    <location>
        <begin position="657"/>
        <end position="681"/>
    </location>
</feature>
<dbReference type="SMART" id="SM00248">
    <property type="entry name" value="ANK"/>
    <property type="match status" value="7"/>
</dbReference>
<feature type="region of interest" description="Disordered" evidence="4">
    <location>
        <begin position="176"/>
        <end position="256"/>
    </location>
</feature>
<proteinExistence type="predicted"/>
<feature type="compositionally biased region" description="Low complexity" evidence="4">
    <location>
        <begin position="220"/>
        <end position="240"/>
    </location>
</feature>
<evidence type="ECO:0000256" key="2">
    <source>
        <dbReference type="ARBA" id="ARBA00023043"/>
    </source>
</evidence>
<dbReference type="EMBL" id="JAFIMR010000008">
    <property type="protein sequence ID" value="KAI1875154.1"/>
    <property type="molecule type" value="Genomic_DNA"/>
</dbReference>
<keyword evidence="2 3" id="KW-0040">ANK repeat</keyword>
<comment type="caution">
    <text evidence="5">The sequence shown here is derived from an EMBL/GenBank/DDBJ whole genome shotgun (WGS) entry which is preliminary data.</text>
</comment>
<evidence type="ECO:0000313" key="5">
    <source>
        <dbReference type="EMBL" id="KAI1875154.1"/>
    </source>
</evidence>
<dbReference type="Gene3D" id="1.25.40.20">
    <property type="entry name" value="Ankyrin repeat-containing domain"/>
    <property type="match status" value="2"/>
</dbReference>
<feature type="repeat" description="ANK" evidence="3">
    <location>
        <begin position="589"/>
        <end position="625"/>
    </location>
</feature>
<feature type="compositionally biased region" description="Polar residues" evidence="4">
    <location>
        <begin position="194"/>
        <end position="217"/>
    </location>
</feature>
<dbReference type="PROSITE" id="PS50297">
    <property type="entry name" value="ANK_REP_REGION"/>
    <property type="match status" value="4"/>
</dbReference>
<reference evidence="5" key="1">
    <citation type="submission" date="2021-03" db="EMBL/GenBank/DDBJ databases">
        <title>Revisited historic fungal species revealed as producer of novel bioactive compounds through whole genome sequencing and comparative genomics.</title>
        <authorList>
            <person name="Vignolle G.A."/>
            <person name="Hochenegger N."/>
            <person name="Mach R.L."/>
            <person name="Mach-Aigner A.R."/>
            <person name="Javad Rahimi M."/>
            <person name="Salim K.A."/>
            <person name="Chan C.M."/>
            <person name="Lim L.B.L."/>
            <person name="Cai F."/>
            <person name="Druzhinina I.S."/>
            <person name="U'Ren J.M."/>
            <person name="Derntl C."/>
        </authorList>
    </citation>
    <scope>NUCLEOTIDE SEQUENCE</scope>
    <source>
        <strain evidence="5">TUCIM 5799</strain>
    </source>
</reference>
<dbReference type="PANTHER" id="PTHR24198">
    <property type="entry name" value="ANKYRIN REPEAT AND PROTEIN KINASE DOMAIN-CONTAINING PROTEIN"/>
    <property type="match status" value="1"/>
</dbReference>
<feature type="repeat" description="ANK" evidence="3">
    <location>
        <begin position="425"/>
        <end position="457"/>
    </location>
</feature>
<dbReference type="PANTHER" id="PTHR24198:SF194">
    <property type="entry name" value="INVERSIN-A"/>
    <property type="match status" value="1"/>
</dbReference>
<keyword evidence="1" id="KW-0677">Repeat</keyword>
<dbReference type="SUPFAM" id="SSF48403">
    <property type="entry name" value="Ankyrin repeat"/>
    <property type="match status" value="1"/>
</dbReference>
<gene>
    <name evidence="5" type="ORF">JX265_004212</name>
</gene>